<evidence type="ECO:0000313" key="8">
    <source>
        <dbReference type="EMBL" id="AYF92389.1"/>
    </source>
</evidence>
<feature type="region of interest" description="Disordered" evidence="5">
    <location>
        <begin position="374"/>
        <end position="453"/>
    </location>
</feature>
<evidence type="ECO:0000256" key="5">
    <source>
        <dbReference type="SAM" id="MobiDB-lite"/>
    </source>
</evidence>
<dbReference type="OrthoDB" id="9805696at2"/>
<evidence type="ECO:0000256" key="2">
    <source>
        <dbReference type="ARBA" id="ARBA00022801"/>
    </source>
</evidence>
<proteinExistence type="predicted"/>
<dbReference type="SUPFAM" id="SSF52540">
    <property type="entry name" value="P-loop containing nucleoside triphosphate hydrolases"/>
    <property type="match status" value="1"/>
</dbReference>
<keyword evidence="2" id="KW-0378">Hydrolase</keyword>
<keyword evidence="3 8" id="KW-0347">Helicase</keyword>
<feature type="compositionally biased region" description="Basic residues" evidence="5">
    <location>
        <begin position="417"/>
        <end position="444"/>
    </location>
</feature>
<dbReference type="Pfam" id="PF00271">
    <property type="entry name" value="Helicase_C"/>
    <property type="match status" value="1"/>
</dbReference>
<dbReference type="PROSITE" id="PS51192">
    <property type="entry name" value="HELICASE_ATP_BIND_1"/>
    <property type="match status" value="1"/>
</dbReference>
<dbReference type="Pfam" id="PF00270">
    <property type="entry name" value="DEAD"/>
    <property type="match status" value="1"/>
</dbReference>
<dbReference type="InterPro" id="IPR027417">
    <property type="entry name" value="P-loop_NTPase"/>
</dbReference>
<dbReference type="InterPro" id="IPR001650">
    <property type="entry name" value="Helicase_C-like"/>
</dbReference>
<keyword evidence="4" id="KW-0067">ATP-binding</keyword>
<dbReference type="PROSITE" id="PS51194">
    <property type="entry name" value="HELICASE_CTER"/>
    <property type="match status" value="1"/>
</dbReference>
<dbReference type="EMBL" id="CP032626">
    <property type="protein sequence ID" value="AYF92389.1"/>
    <property type="molecule type" value="Genomic_DNA"/>
</dbReference>
<dbReference type="GO" id="GO:0033592">
    <property type="term" value="F:RNA strand annealing activity"/>
    <property type="evidence" value="ECO:0007669"/>
    <property type="project" value="TreeGrafter"/>
</dbReference>
<dbReference type="GO" id="GO:0005840">
    <property type="term" value="C:ribosome"/>
    <property type="evidence" value="ECO:0007669"/>
    <property type="project" value="TreeGrafter"/>
</dbReference>
<evidence type="ECO:0000313" key="9">
    <source>
        <dbReference type="Proteomes" id="UP000272003"/>
    </source>
</evidence>
<dbReference type="Gene3D" id="3.40.50.300">
    <property type="entry name" value="P-loop containing nucleotide triphosphate hydrolases"/>
    <property type="match status" value="2"/>
</dbReference>
<dbReference type="PANTHER" id="PTHR47963:SF7">
    <property type="entry name" value="ATP-DEPENDENT RNA HELICASE YFML-RELATED"/>
    <property type="match status" value="1"/>
</dbReference>
<accession>A0A387ASR5</accession>
<dbReference type="Proteomes" id="UP000272003">
    <property type="component" value="Chromosome"/>
</dbReference>
<dbReference type="GO" id="GO:0009409">
    <property type="term" value="P:response to cold"/>
    <property type="evidence" value="ECO:0007669"/>
    <property type="project" value="TreeGrafter"/>
</dbReference>
<feature type="domain" description="Helicase ATP-binding" evidence="6">
    <location>
        <begin position="25"/>
        <end position="194"/>
    </location>
</feature>
<dbReference type="PANTHER" id="PTHR47963">
    <property type="entry name" value="DEAD-BOX ATP-DEPENDENT RNA HELICASE 47, MITOCHONDRIAL"/>
    <property type="match status" value="1"/>
</dbReference>
<organism evidence="8 9">
    <name type="scientific">Apilactobacillus bombintestini</name>
    <dbReference type="NCBI Taxonomy" id="2419772"/>
    <lineage>
        <taxon>Bacteria</taxon>
        <taxon>Bacillati</taxon>
        <taxon>Bacillota</taxon>
        <taxon>Bacilli</taxon>
        <taxon>Lactobacillales</taxon>
        <taxon>Lactobacillaceae</taxon>
        <taxon>Apilactobacillus</taxon>
    </lineage>
</organism>
<evidence type="ECO:0000256" key="4">
    <source>
        <dbReference type="ARBA" id="ARBA00022840"/>
    </source>
</evidence>
<dbReference type="GO" id="GO:0005524">
    <property type="term" value="F:ATP binding"/>
    <property type="evidence" value="ECO:0007669"/>
    <property type="project" value="UniProtKB-KW"/>
</dbReference>
<dbReference type="AlphaFoldDB" id="A0A387ASR5"/>
<evidence type="ECO:0000256" key="3">
    <source>
        <dbReference type="ARBA" id="ARBA00022806"/>
    </source>
</evidence>
<evidence type="ECO:0000259" key="7">
    <source>
        <dbReference type="PROSITE" id="PS51194"/>
    </source>
</evidence>
<dbReference type="InterPro" id="IPR044742">
    <property type="entry name" value="DEAD/DEAH_RhlB"/>
</dbReference>
<dbReference type="CDD" id="cd18787">
    <property type="entry name" value="SF2_C_DEAD"/>
    <property type="match status" value="1"/>
</dbReference>
<dbReference type="RefSeq" id="WP_120784157.1">
    <property type="nucleotide sequence ID" value="NZ_CP032626.1"/>
</dbReference>
<evidence type="ECO:0000259" key="6">
    <source>
        <dbReference type="PROSITE" id="PS51192"/>
    </source>
</evidence>
<evidence type="ECO:0000256" key="1">
    <source>
        <dbReference type="ARBA" id="ARBA00022741"/>
    </source>
</evidence>
<keyword evidence="9" id="KW-1185">Reference proteome</keyword>
<dbReference type="GO" id="GO:0005829">
    <property type="term" value="C:cytosol"/>
    <property type="evidence" value="ECO:0007669"/>
    <property type="project" value="TreeGrafter"/>
</dbReference>
<dbReference type="KEGG" id="abom:D7I45_02235"/>
<dbReference type="InterPro" id="IPR011545">
    <property type="entry name" value="DEAD/DEAH_box_helicase_dom"/>
</dbReference>
<reference evidence="8 9" key="1">
    <citation type="submission" date="2018-09" db="EMBL/GenBank/DDBJ databases">
        <title>Genome sequencing of strain BHWM-4.</title>
        <authorList>
            <person name="Heo J."/>
            <person name="Kim S.-J."/>
            <person name="Kwon S.-W."/>
        </authorList>
    </citation>
    <scope>NUCLEOTIDE SEQUENCE [LARGE SCALE GENOMIC DNA]</scope>
    <source>
        <strain evidence="8 9">BHWM-4</strain>
    </source>
</reference>
<gene>
    <name evidence="8" type="ORF">D7I45_02235</name>
</gene>
<feature type="compositionally biased region" description="Basic residues" evidence="5">
    <location>
        <begin position="386"/>
        <end position="404"/>
    </location>
</feature>
<dbReference type="GO" id="GO:0016787">
    <property type="term" value="F:hydrolase activity"/>
    <property type="evidence" value="ECO:0007669"/>
    <property type="project" value="UniProtKB-KW"/>
</dbReference>
<dbReference type="SMART" id="SM00490">
    <property type="entry name" value="HELICc"/>
    <property type="match status" value="1"/>
</dbReference>
<dbReference type="InterPro" id="IPR050547">
    <property type="entry name" value="DEAD_box_RNA_helicases"/>
</dbReference>
<dbReference type="GO" id="GO:0003724">
    <property type="term" value="F:RNA helicase activity"/>
    <property type="evidence" value="ECO:0007669"/>
    <property type="project" value="TreeGrafter"/>
</dbReference>
<dbReference type="SMART" id="SM00487">
    <property type="entry name" value="DEXDc"/>
    <property type="match status" value="1"/>
</dbReference>
<sequence length="453" mass="51799">MIEQFEKYFKKLGYTKQTLIQLRVYPLIKQQESVLGLSPTGSGKTVAFLIPSIENLEPGAGSQLLIIEPSQELAIQTSKVARNWANLRGMKTLALTGGANIKRQMERLKKHPEIIVGTAGRIKNLIDDKKLKTHWFKTLIIDEADDLLQGETLTTVREITDDLLSDIQLEFFSATSTPILDELSYWFGNRDIKKVDVRAEDNTQGHVEHGMMNVLRRNRNKMLSRLQHVAGFKALVFFNQTVDLNKTYSYFMHNHYNGVAKLTSDQNQTKRQKAMNDFRLGRVKLLLTTDVAARGLDIAKLPAVVNYDLPDEDIEYVHRVGRTGRMGEDGLVINFGDDHDLRDLRNNILKDYDYDFQNIYFYKNQLVHNIPEGAQQAEKKPESKKTGKRNNSHAKAANHKKSTAKKTNSGKFISNAKPKKKKRGKKKRGKKNKHTKNKGMRHKWNKQDSAGRK</sequence>
<dbReference type="InterPro" id="IPR014001">
    <property type="entry name" value="Helicase_ATP-bd"/>
</dbReference>
<keyword evidence="1" id="KW-0547">Nucleotide-binding</keyword>
<feature type="domain" description="Helicase C-terminal" evidence="7">
    <location>
        <begin position="218"/>
        <end position="367"/>
    </location>
</feature>
<dbReference type="CDD" id="cd00268">
    <property type="entry name" value="DEADc"/>
    <property type="match status" value="1"/>
</dbReference>
<protein>
    <submittedName>
        <fullName evidence="8">DEAD/DEAH box helicase</fullName>
    </submittedName>
</protein>
<name>A0A387ASR5_9LACO</name>